<name>W6YP97_COCC2</name>
<feature type="region of interest" description="Disordered" evidence="2">
    <location>
        <begin position="1"/>
        <end position="23"/>
    </location>
</feature>
<feature type="compositionally biased region" description="Polar residues" evidence="2">
    <location>
        <begin position="1"/>
        <end position="11"/>
    </location>
</feature>
<dbReference type="AlphaFoldDB" id="W6YP97"/>
<gene>
    <name evidence="3" type="ORF">COCCADRAFT_1750</name>
</gene>
<evidence type="ECO:0000313" key="3">
    <source>
        <dbReference type="EMBL" id="EUC37334.1"/>
    </source>
</evidence>
<proteinExistence type="predicted"/>
<organism evidence="3 4">
    <name type="scientific">Cochliobolus carbonum (strain 26-R-13)</name>
    <name type="common">Maize leaf spot fungus</name>
    <name type="synonym">Bipolaris zeicola</name>
    <dbReference type="NCBI Taxonomy" id="930089"/>
    <lineage>
        <taxon>Eukaryota</taxon>
        <taxon>Fungi</taxon>
        <taxon>Dikarya</taxon>
        <taxon>Ascomycota</taxon>
        <taxon>Pezizomycotina</taxon>
        <taxon>Dothideomycetes</taxon>
        <taxon>Pleosporomycetidae</taxon>
        <taxon>Pleosporales</taxon>
        <taxon>Pleosporineae</taxon>
        <taxon>Pleosporaceae</taxon>
        <taxon>Bipolaris</taxon>
    </lineage>
</organism>
<evidence type="ECO:0000313" key="4">
    <source>
        <dbReference type="Proteomes" id="UP000053841"/>
    </source>
</evidence>
<feature type="compositionally biased region" description="Basic and acidic residues" evidence="2">
    <location>
        <begin position="13"/>
        <end position="22"/>
    </location>
</feature>
<dbReference type="OrthoDB" id="3779310at2759"/>
<dbReference type="Proteomes" id="UP000053841">
    <property type="component" value="Unassembled WGS sequence"/>
</dbReference>
<protein>
    <submittedName>
        <fullName evidence="3">Uncharacterized protein</fullName>
    </submittedName>
</protein>
<dbReference type="KEGG" id="bze:COCCADRAFT_1750"/>
<dbReference type="RefSeq" id="XP_007708325.1">
    <property type="nucleotide sequence ID" value="XM_007710135.1"/>
</dbReference>
<keyword evidence="4" id="KW-1185">Reference proteome</keyword>
<evidence type="ECO:0000256" key="1">
    <source>
        <dbReference type="SAM" id="Coils"/>
    </source>
</evidence>
<reference evidence="3 4" key="1">
    <citation type="journal article" date="2013" name="PLoS Genet.">
        <title>Comparative genome structure, secondary metabolite, and effector coding capacity across Cochliobolus pathogens.</title>
        <authorList>
            <person name="Condon B.J."/>
            <person name="Leng Y."/>
            <person name="Wu D."/>
            <person name="Bushley K.E."/>
            <person name="Ohm R.A."/>
            <person name="Otillar R."/>
            <person name="Martin J."/>
            <person name="Schackwitz W."/>
            <person name="Grimwood J."/>
            <person name="MohdZainudin N."/>
            <person name="Xue C."/>
            <person name="Wang R."/>
            <person name="Manning V.A."/>
            <person name="Dhillon B."/>
            <person name="Tu Z.J."/>
            <person name="Steffenson B.J."/>
            <person name="Salamov A."/>
            <person name="Sun H."/>
            <person name="Lowry S."/>
            <person name="LaButti K."/>
            <person name="Han J."/>
            <person name="Copeland A."/>
            <person name="Lindquist E."/>
            <person name="Barry K."/>
            <person name="Schmutz J."/>
            <person name="Baker S.E."/>
            <person name="Ciuffetti L.M."/>
            <person name="Grigoriev I.V."/>
            <person name="Zhong S."/>
            <person name="Turgeon B.G."/>
        </authorList>
    </citation>
    <scope>NUCLEOTIDE SEQUENCE [LARGE SCALE GENOMIC DNA]</scope>
    <source>
        <strain evidence="3 4">26-R-13</strain>
    </source>
</reference>
<dbReference type="EMBL" id="KI964552">
    <property type="protein sequence ID" value="EUC37334.1"/>
    <property type="molecule type" value="Genomic_DNA"/>
</dbReference>
<dbReference type="HOGENOM" id="CLU_519695_0_0_1"/>
<accession>W6YP97</accession>
<keyword evidence="1" id="KW-0175">Coiled coil</keyword>
<sequence length="524" mass="58270">MPRSVSENATHSDGVKLIKREDSELEEGEIVSSSPSLLLDDFDHTSVAPDDSGLHAQLQLASYEYETLEQRYRKLITRHEELSKLCWAYRDVICGFSSGEEQAASIEQLRAEAGREGMRAKALEADVLKPIIREAGGLQALVSQMQSVRSLIEKVGSLPELEELVSDVNSFRIGLNEVGGLQGLYGLIAEAKNLREQQLMFRETKSRIDGPNGLAAKATKYDKLVQAFSDVQATEERTATAGTATINPARATLIASVPLEMDPYRDLYEAPSVEKPHNKTGSNSIPLGPARVHGRTASHIDEQSSLKRESLQDIEEVISKRPRVDIQRLSTRIQKSMASFHIQKPVYDRHKQLPEHEVQSPRVYNRQSGIPPLLAAATENIQLPKPMVGRYPIALWIGDADPYLPEWAGQIKESSNIPGELGRLLATELSKYITGAASQLFDTMPPNRDTCILRYILDGHRPSGQPQPRKACPLCSSTWVKHHRPCALLLEVDGVRTVVFMPVPGRPGEHTHWTEKNHWVKGTE</sequence>
<evidence type="ECO:0000256" key="2">
    <source>
        <dbReference type="SAM" id="MobiDB-lite"/>
    </source>
</evidence>
<dbReference type="GeneID" id="19144862"/>
<feature type="coiled-coil region" evidence="1">
    <location>
        <begin position="65"/>
        <end position="126"/>
    </location>
</feature>